<dbReference type="Pfam" id="PF07589">
    <property type="entry name" value="PEP-CTERM"/>
    <property type="match status" value="1"/>
</dbReference>
<evidence type="ECO:0000313" key="4">
    <source>
        <dbReference type="EMBL" id="RJP56827.1"/>
    </source>
</evidence>
<dbReference type="Proteomes" id="UP000266426">
    <property type="component" value="Unassembled WGS sequence"/>
</dbReference>
<evidence type="ECO:0000313" key="5">
    <source>
        <dbReference type="Proteomes" id="UP000266426"/>
    </source>
</evidence>
<feature type="domain" description="Ice-binding protein C-terminal" evidence="3">
    <location>
        <begin position="241"/>
        <end position="264"/>
    </location>
</feature>
<evidence type="ECO:0000259" key="3">
    <source>
        <dbReference type="Pfam" id="PF07589"/>
    </source>
</evidence>
<dbReference type="NCBIfam" id="TIGR02595">
    <property type="entry name" value="PEP_CTERM"/>
    <property type="match status" value="1"/>
</dbReference>
<keyword evidence="1" id="KW-1133">Transmembrane helix</keyword>
<gene>
    <name evidence="4" type="ORF">C4541_11475</name>
</gene>
<reference evidence="4 5" key="1">
    <citation type="journal article" date="2017" name="ISME J.">
        <title>Energy and carbon metabolisms in a deep terrestrial subsurface fluid microbial community.</title>
        <authorList>
            <person name="Momper L."/>
            <person name="Jungbluth S.P."/>
            <person name="Lee M.D."/>
            <person name="Amend J.P."/>
        </authorList>
    </citation>
    <scope>NUCLEOTIDE SEQUENCE [LARGE SCALE GENOMIC DNA]</scope>
    <source>
        <strain evidence="4">SURF_26</strain>
    </source>
</reference>
<feature type="signal peptide" evidence="2">
    <location>
        <begin position="1"/>
        <end position="20"/>
    </location>
</feature>
<dbReference type="EMBL" id="QZJZ01000090">
    <property type="protein sequence ID" value="RJP56827.1"/>
    <property type="molecule type" value="Genomic_DNA"/>
</dbReference>
<keyword evidence="1" id="KW-0812">Transmembrane</keyword>
<organism evidence="4 5">
    <name type="scientific">Candidatus Auribacter fodinae</name>
    <dbReference type="NCBI Taxonomy" id="2093366"/>
    <lineage>
        <taxon>Bacteria</taxon>
        <taxon>Pseudomonadati</taxon>
        <taxon>Candidatus Auribacterota</taxon>
        <taxon>Candidatus Auribacteria</taxon>
        <taxon>Candidatus Auribacterales</taxon>
        <taxon>Candidatus Auribacteraceae</taxon>
        <taxon>Candidatus Auribacter</taxon>
    </lineage>
</organism>
<feature type="chain" id="PRO_5017306984" evidence="2">
    <location>
        <begin position="21"/>
        <end position="264"/>
    </location>
</feature>
<accession>A0A3A4R200</accession>
<sequence>MKKALLVLCMVAIPVSMASALPDRGFVGGQNEVEDSDFTIAQSIYSGSGNPADAVWSINPSNPYSFVAMMSGATGYAFDHGQQADDFNQMITAVNAVDGNLYNPTGTSQMIDLSFFAHIDDGGYIIVGVHWWDSINPALLQNPLNPMALPAPNYEIILYHEEPYDSSDFVVTPPADGDEMVGDMFENMYELYQFQTTIAQNPQYMIITVTIGHEEDSGPLPESAYFTDLQFQQMSLGGVVVPEPATMILLGMSLIAGFVRKLRK</sequence>
<dbReference type="AlphaFoldDB" id="A0A3A4R200"/>
<keyword evidence="1" id="KW-0472">Membrane</keyword>
<evidence type="ECO:0000256" key="2">
    <source>
        <dbReference type="SAM" id="SignalP"/>
    </source>
</evidence>
<keyword evidence="2" id="KW-0732">Signal</keyword>
<protein>
    <submittedName>
        <fullName evidence="4">PEP-CTERM sorting domain-containing protein</fullName>
    </submittedName>
</protein>
<evidence type="ECO:0000256" key="1">
    <source>
        <dbReference type="SAM" id="Phobius"/>
    </source>
</evidence>
<proteinExistence type="predicted"/>
<comment type="caution">
    <text evidence="4">The sequence shown here is derived from an EMBL/GenBank/DDBJ whole genome shotgun (WGS) entry which is preliminary data.</text>
</comment>
<feature type="transmembrane region" description="Helical" evidence="1">
    <location>
        <begin position="236"/>
        <end position="259"/>
    </location>
</feature>
<name>A0A3A4R200_9BACT</name>
<dbReference type="InterPro" id="IPR013424">
    <property type="entry name" value="Ice-binding_C"/>
</dbReference>